<keyword evidence="2" id="KW-1185">Reference proteome</keyword>
<evidence type="ECO:0000313" key="1">
    <source>
        <dbReference type="EMBL" id="MFH8551571.1"/>
    </source>
</evidence>
<protein>
    <submittedName>
        <fullName evidence="1">Uncharacterized protein</fullName>
    </submittedName>
</protein>
<dbReference type="RefSeq" id="WP_397718564.1">
    <property type="nucleotide sequence ID" value="NZ_JBIRGN010000013.1"/>
</dbReference>
<sequence>MPLIALAVFALLIIFERLSQGKLHPLGFLALVILVIGYTAKRPFVTFIGACGLAVLLVDSF</sequence>
<accession>A0ABW7R2U8</accession>
<dbReference type="EMBL" id="JBIRGQ010000013">
    <property type="protein sequence ID" value="MFH8551571.1"/>
    <property type="molecule type" value="Genomic_DNA"/>
</dbReference>
<evidence type="ECO:0000313" key="2">
    <source>
        <dbReference type="Proteomes" id="UP001610818"/>
    </source>
</evidence>
<organism evidence="1 2">
    <name type="scientific">Streptomyces longisporoflavus</name>
    <dbReference type="NCBI Taxonomy" id="28044"/>
    <lineage>
        <taxon>Bacteria</taxon>
        <taxon>Bacillati</taxon>
        <taxon>Actinomycetota</taxon>
        <taxon>Actinomycetes</taxon>
        <taxon>Kitasatosporales</taxon>
        <taxon>Streptomycetaceae</taxon>
        <taxon>Streptomyces</taxon>
    </lineage>
</organism>
<dbReference type="Proteomes" id="UP001610818">
    <property type="component" value="Unassembled WGS sequence"/>
</dbReference>
<proteinExistence type="predicted"/>
<name>A0ABW7R2U8_9ACTN</name>
<comment type="caution">
    <text evidence="1">The sequence shown here is derived from an EMBL/GenBank/DDBJ whole genome shotgun (WGS) entry which is preliminary data.</text>
</comment>
<gene>
    <name evidence="1" type="ORF">ACH4F9_42000</name>
</gene>
<reference evidence="1 2" key="1">
    <citation type="submission" date="2024-10" db="EMBL/GenBank/DDBJ databases">
        <title>The Natural Products Discovery Center: Release of the First 8490 Sequenced Strains for Exploring Actinobacteria Biosynthetic Diversity.</title>
        <authorList>
            <person name="Kalkreuter E."/>
            <person name="Kautsar S.A."/>
            <person name="Yang D."/>
            <person name="Bader C.D."/>
            <person name="Teijaro C.N."/>
            <person name="Fluegel L."/>
            <person name="Davis C.M."/>
            <person name="Simpson J.R."/>
            <person name="Lauterbach L."/>
            <person name="Steele A.D."/>
            <person name="Gui C."/>
            <person name="Meng S."/>
            <person name="Li G."/>
            <person name="Viehrig K."/>
            <person name="Ye F."/>
            <person name="Su P."/>
            <person name="Kiefer A.F."/>
            <person name="Nichols A."/>
            <person name="Cepeda A.J."/>
            <person name="Yan W."/>
            <person name="Fan B."/>
            <person name="Jiang Y."/>
            <person name="Adhikari A."/>
            <person name="Zheng C.-J."/>
            <person name="Schuster L."/>
            <person name="Cowan T.M."/>
            <person name="Smanski M.J."/>
            <person name="Chevrette M.G."/>
            <person name="De Carvalho L.P.S."/>
            <person name="Shen B."/>
        </authorList>
    </citation>
    <scope>NUCLEOTIDE SEQUENCE [LARGE SCALE GENOMIC DNA]</scope>
    <source>
        <strain evidence="1 2">NPDC017990</strain>
    </source>
</reference>